<evidence type="ECO:0000313" key="2">
    <source>
        <dbReference type="EMBL" id="KAF2848535.1"/>
    </source>
</evidence>
<accession>A0A6A7B292</accession>
<dbReference type="PANTHER" id="PTHR42085:SF1">
    <property type="entry name" value="F-BOX DOMAIN-CONTAINING PROTEIN"/>
    <property type="match status" value="1"/>
</dbReference>
<feature type="region of interest" description="Disordered" evidence="1">
    <location>
        <begin position="1"/>
        <end position="37"/>
    </location>
</feature>
<dbReference type="PANTHER" id="PTHR42085">
    <property type="entry name" value="F-BOX DOMAIN-CONTAINING PROTEIN"/>
    <property type="match status" value="1"/>
</dbReference>
<dbReference type="OrthoDB" id="3766937at2759"/>
<proteinExistence type="predicted"/>
<evidence type="ECO:0000313" key="3">
    <source>
        <dbReference type="Proteomes" id="UP000799423"/>
    </source>
</evidence>
<evidence type="ECO:0008006" key="4">
    <source>
        <dbReference type="Google" id="ProtNLM"/>
    </source>
</evidence>
<reference evidence="2" key="1">
    <citation type="submission" date="2020-01" db="EMBL/GenBank/DDBJ databases">
        <authorList>
            <consortium name="DOE Joint Genome Institute"/>
            <person name="Haridas S."/>
            <person name="Albert R."/>
            <person name="Binder M."/>
            <person name="Bloem J."/>
            <person name="Labutti K."/>
            <person name="Salamov A."/>
            <person name="Andreopoulos B."/>
            <person name="Baker S.E."/>
            <person name="Barry K."/>
            <person name="Bills G."/>
            <person name="Bluhm B.H."/>
            <person name="Cannon C."/>
            <person name="Castanera R."/>
            <person name="Culley D.E."/>
            <person name="Daum C."/>
            <person name="Ezra D."/>
            <person name="Gonzalez J.B."/>
            <person name="Henrissat B."/>
            <person name="Kuo A."/>
            <person name="Liang C."/>
            <person name="Lipzen A."/>
            <person name="Lutzoni F."/>
            <person name="Magnuson J."/>
            <person name="Mondo S."/>
            <person name="Nolan M."/>
            <person name="Ohm R."/>
            <person name="Pangilinan J."/>
            <person name="Park H.-J."/>
            <person name="Ramirez L."/>
            <person name="Alfaro M."/>
            <person name="Sun H."/>
            <person name="Tritt A."/>
            <person name="Yoshinaga Y."/>
            <person name="Zwiers L.-H."/>
            <person name="Turgeon B.G."/>
            <person name="Goodwin S.B."/>
            <person name="Spatafora J.W."/>
            <person name="Crous P.W."/>
            <person name="Grigoriev I.V."/>
        </authorList>
    </citation>
    <scope>NUCLEOTIDE SEQUENCE</scope>
    <source>
        <strain evidence="2">IPT5</strain>
    </source>
</reference>
<keyword evidence="3" id="KW-1185">Reference proteome</keyword>
<dbReference type="AlphaFoldDB" id="A0A6A7B292"/>
<evidence type="ECO:0000256" key="1">
    <source>
        <dbReference type="SAM" id="MobiDB-lite"/>
    </source>
</evidence>
<dbReference type="EMBL" id="MU006317">
    <property type="protein sequence ID" value="KAF2848535.1"/>
    <property type="molecule type" value="Genomic_DNA"/>
</dbReference>
<sequence>MAPTTGSAAEVNRDVSTTMRNEHCGRTHVTGRANSRPEQEIRQFKDAPSAFLGLAPEVRNTIYSFCIEDRHDEYPHLLVKGATPENSPDHHSVRRFFALTQVNRQIRSEYRPLWLRGHSVRVMFEDLHSFIYTYYPDRAHYQHAPRLLSVSWDHGSFDLESTSNAEYVLSNIAILLELLAYCPTLTVQFVCHRIVEHEFPNRDCGACGHSIYCDCDAANECDHKSVIQEAVDELREQYEYLNQLNSFLSHRNTTWLQKIRTDAPTKMDVYFTFESNDFIVYIRFQKGRHTSVLNKKDMWKSGVEFLKSMGMLDLRDGLYAFVIGESTGRYSRPNRDADPEPLYDQVHIATWEEDLETS</sequence>
<organism evidence="2 3">
    <name type="scientific">Plenodomus tracheiphilus IPT5</name>
    <dbReference type="NCBI Taxonomy" id="1408161"/>
    <lineage>
        <taxon>Eukaryota</taxon>
        <taxon>Fungi</taxon>
        <taxon>Dikarya</taxon>
        <taxon>Ascomycota</taxon>
        <taxon>Pezizomycotina</taxon>
        <taxon>Dothideomycetes</taxon>
        <taxon>Pleosporomycetidae</taxon>
        <taxon>Pleosporales</taxon>
        <taxon>Pleosporineae</taxon>
        <taxon>Leptosphaeriaceae</taxon>
        <taxon>Plenodomus</taxon>
    </lineage>
</organism>
<dbReference type="Proteomes" id="UP000799423">
    <property type="component" value="Unassembled WGS sequence"/>
</dbReference>
<dbReference type="InterPro" id="IPR038883">
    <property type="entry name" value="AN11006-like"/>
</dbReference>
<gene>
    <name evidence="2" type="ORF">T440DRAFT_509425</name>
</gene>
<protein>
    <recommendedName>
        <fullName evidence="4">F-box domain-containing protein</fullName>
    </recommendedName>
</protein>
<name>A0A6A7B292_9PLEO</name>